<organism evidence="1 2">
    <name type="scientific">Litorivivens lipolytica</name>
    <dbReference type="NCBI Taxonomy" id="1524264"/>
    <lineage>
        <taxon>Bacteria</taxon>
        <taxon>Pseudomonadati</taxon>
        <taxon>Pseudomonadota</taxon>
        <taxon>Gammaproteobacteria</taxon>
        <taxon>Litorivivens</taxon>
    </lineage>
</organism>
<dbReference type="Proteomes" id="UP000537130">
    <property type="component" value="Unassembled WGS sequence"/>
</dbReference>
<keyword evidence="2" id="KW-1185">Reference proteome</keyword>
<dbReference type="RefSeq" id="WP_183410829.1">
    <property type="nucleotide sequence ID" value="NZ_JACHWY010000002.1"/>
</dbReference>
<name>A0A7W4Z7M6_9GAMM</name>
<dbReference type="InterPro" id="IPR010653">
    <property type="entry name" value="NlpB/DapX"/>
</dbReference>
<dbReference type="AlphaFoldDB" id="A0A7W4Z7M6"/>
<gene>
    <name evidence="1" type="ORF">FHR99_002327</name>
</gene>
<dbReference type="Pfam" id="PF06804">
    <property type="entry name" value="Lipoprotein_18"/>
    <property type="match status" value="1"/>
</dbReference>
<dbReference type="EMBL" id="JACHWY010000002">
    <property type="protein sequence ID" value="MBB3048061.1"/>
    <property type="molecule type" value="Genomic_DNA"/>
</dbReference>
<dbReference type="Gene3D" id="3.30.310.170">
    <property type="entry name" value="Outer membrane protein assembly factor BamC"/>
    <property type="match status" value="1"/>
</dbReference>
<sequence>MLISRTAVVLLSVVLVSACTWRDRANDYRQAQLSKPLVLPPGIESTALHDSYRVPGIESHVVLPGEFSVPQPDPLIKDVEQGVVRIQKMGDDRWVLLDGSPGQIWPRLRGFLNLAGFPVARTDAVNGIIETGWVQPRGEELPRERFRFRIEQGVQRGTSEIYVLQSVVENDQGRWPRGSFSEQREQEMTMALAQYLADSEAASSVSMLAERNAETGGKIFLEAGDPPYIRLLLPFDRAWASLENALGKAGFTVDDRDRSQGRYWVSIDEDNDDALWFRRLMKDKDLDGNAFIVQMIKITDQEMQIRVAPQEGEESDADVIDRVLKQIKGFIS</sequence>
<dbReference type="PROSITE" id="PS51257">
    <property type="entry name" value="PROKAR_LIPOPROTEIN"/>
    <property type="match status" value="1"/>
</dbReference>
<reference evidence="1 2" key="1">
    <citation type="submission" date="2020-08" db="EMBL/GenBank/DDBJ databases">
        <title>Genomic Encyclopedia of Type Strains, Phase III (KMG-III): the genomes of soil and plant-associated and newly described type strains.</title>
        <authorList>
            <person name="Whitman W."/>
        </authorList>
    </citation>
    <scope>NUCLEOTIDE SEQUENCE [LARGE SCALE GENOMIC DNA]</scope>
    <source>
        <strain evidence="1 2">CECT 8654</strain>
    </source>
</reference>
<proteinExistence type="predicted"/>
<evidence type="ECO:0000313" key="2">
    <source>
        <dbReference type="Proteomes" id="UP000537130"/>
    </source>
</evidence>
<protein>
    <submittedName>
        <fullName evidence="1">Outer membrane protein assembly factor BamC</fullName>
    </submittedName>
</protein>
<accession>A0A7W4Z7M6</accession>
<comment type="caution">
    <text evidence="1">The sequence shown here is derived from an EMBL/GenBank/DDBJ whole genome shotgun (WGS) entry which is preliminary data.</text>
</comment>
<dbReference type="InterPro" id="IPR042268">
    <property type="entry name" value="BamC_C"/>
</dbReference>
<evidence type="ECO:0000313" key="1">
    <source>
        <dbReference type="EMBL" id="MBB3048061.1"/>
    </source>
</evidence>